<keyword evidence="3" id="KW-1185">Reference proteome</keyword>
<accession>A0A9Q1H2H5</accession>
<protein>
    <submittedName>
        <fullName evidence="2">Uncharacterized protein</fullName>
    </submittedName>
</protein>
<feature type="region of interest" description="Disordered" evidence="1">
    <location>
        <begin position="83"/>
        <end position="108"/>
    </location>
</feature>
<comment type="caution">
    <text evidence="2">The sequence shown here is derived from an EMBL/GenBank/DDBJ whole genome shotgun (WGS) entry which is preliminary data.</text>
</comment>
<dbReference type="Proteomes" id="UP001152320">
    <property type="component" value="Chromosome 13"/>
</dbReference>
<dbReference type="EMBL" id="JAIZAY010000013">
    <property type="protein sequence ID" value="KAJ8030135.1"/>
    <property type="molecule type" value="Genomic_DNA"/>
</dbReference>
<dbReference type="OrthoDB" id="9908549at2759"/>
<dbReference type="AlphaFoldDB" id="A0A9Q1H2H5"/>
<organism evidence="2 3">
    <name type="scientific">Holothuria leucospilota</name>
    <name type="common">Black long sea cucumber</name>
    <name type="synonym">Mertensiothuria leucospilota</name>
    <dbReference type="NCBI Taxonomy" id="206669"/>
    <lineage>
        <taxon>Eukaryota</taxon>
        <taxon>Metazoa</taxon>
        <taxon>Echinodermata</taxon>
        <taxon>Eleutherozoa</taxon>
        <taxon>Echinozoa</taxon>
        <taxon>Holothuroidea</taxon>
        <taxon>Aspidochirotacea</taxon>
        <taxon>Aspidochirotida</taxon>
        <taxon>Holothuriidae</taxon>
        <taxon>Holothuria</taxon>
    </lineage>
</organism>
<evidence type="ECO:0000256" key="1">
    <source>
        <dbReference type="SAM" id="MobiDB-lite"/>
    </source>
</evidence>
<feature type="compositionally biased region" description="Polar residues" evidence="1">
    <location>
        <begin position="84"/>
        <end position="94"/>
    </location>
</feature>
<evidence type="ECO:0000313" key="3">
    <source>
        <dbReference type="Proteomes" id="UP001152320"/>
    </source>
</evidence>
<gene>
    <name evidence="2" type="ORF">HOLleu_26452</name>
</gene>
<sequence length="300" mass="33367">MWINLTLSDSNGPTLNDHKIPTSPSNASNVINLSSTYLPPTHPQLLELGLSFCGTTPVDTIELTHDIHQFSRKVRIREWAWHNDGNQDSNSPSPRTLGPVGSKGLWTPPSGRNPFIDNVINSVNADLNTFLASLNDDASRDNLSREDRKALKDLKNNPAITIKPVDKGGVVVVLDSTKYKMEADEQLSNDEFYQLLDSDPTPSYHKEPISLVNTFHSPTKEEVERLIPTSPNPGNFYTRPKIHKLRALVSNRRPDAGENLKDEGIINFVRANNILTPGRPIVSGICTLKEHISAYVDQHL</sequence>
<proteinExistence type="predicted"/>
<name>A0A9Q1H2H5_HOLLE</name>
<evidence type="ECO:0000313" key="2">
    <source>
        <dbReference type="EMBL" id="KAJ8030135.1"/>
    </source>
</evidence>
<reference evidence="2" key="1">
    <citation type="submission" date="2021-10" db="EMBL/GenBank/DDBJ databases">
        <title>Tropical sea cucumber genome reveals ecological adaptation and Cuvierian tubules defense mechanism.</title>
        <authorList>
            <person name="Chen T."/>
        </authorList>
    </citation>
    <scope>NUCLEOTIDE SEQUENCE</scope>
    <source>
        <strain evidence="2">Nanhai2018</strain>
        <tissue evidence="2">Muscle</tissue>
    </source>
</reference>